<proteinExistence type="predicted"/>
<dbReference type="EMBL" id="DS028097">
    <property type="protein sequence ID" value="KMP08066.1"/>
    <property type="molecule type" value="Genomic_DNA"/>
</dbReference>
<sequence>MDMPGATRADRKKRPAPSGGFDGWQGRFPAVGDANRGEAAEEAAGCVLLVWAAEASATLAGWIRQPRWGLSAPTGPSALCWAEPHRFPDFFDVPPSDVRSPTLCLAESVIGQPEADSLQSPLRDLTMCERYACPVTVVDERRETMTGMFLLAAPDCRIPFVATPCRDDCDATSWDFTRFGPKRRRVGQISPLSVYFEDFSKAKSLQALRIPRFALACGSHPVRDYERAASSLTRGRRRSSRIHRTVHFARFVFK</sequence>
<accession>A0A0J6YHB6</accession>
<organism evidence="2 3">
    <name type="scientific">Coccidioides immitis RMSCC 2394</name>
    <dbReference type="NCBI Taxonomy" id="404692"/>
    <lineage>
        <taxon>Eukaryota</taxon>
        <taxon>Fungi</taxon>
        <taxon>Dikarya</taxon>
        <taxon>Ascomycota</taxon>
        <taxon>Pezizomycotina</taxon>
        <taxon>Eurotiomycetes</taxon>
        <taxon>Eurotiomycetidae</taxon>
        <taxon>Onygenales</taxon>
        <taxon>Onygenaceae</taxon>
        <taxon>Coccidioides</taxon>
    </lineage>
</organism>
<evidence type="ECO:0000313" key="2">
    <source>
        <dbReference type="EMBL" id="KMP08066.1"/>
    </source>
</evidence>
<protein>
    <submittedName>
        <fullName evidence="2">Uncharacterized protein</fullName>
    </submittedName>
</protein>
<reference evidence="3" key="1">
    <citation type="journal article" date="2010" name="Genome Res.">
        <title>Population genomic sequencing of Coccidioides fungi reveals recent hybridization and transposon control.</title>
        <authorList>
            <person name="Neafsey D.E."/>
            <person name="Barker B.M."/>
            <person name="Sharpton T.J."/>
            <person name="Stajich J.E."/>
            <person name="Park D.J."/>
            <person name="Whiston E."/>
            <person name="Hung C.-Y."/>
            <person name="McMahan C."/>
            <person name="White J."/>
            <person name="Sykes S."/>
            <person name="Heiman D."/>
            <person name="Young S."/>
            <person name="Zeng Q."/>
            <person name="Abouelleil A."/>
            <person name="Aftuck L."/>
            <person name="Bessette D."/>
            <person name="Brown A."/>
            <person name="FitzGerald M."/>
            <person name="Lui A."/>
            <person name="Macdonald J.P."/>
            <person name="Priest M."/>
            <person name="Orbach M.J."/>
            <person name="Galgiani J.N."/>
            <person name="Kirkland T.N."/>
            <person name="Cole G.T."/>
            <person name="Birren B.W."/>
            <person name="Henn M.R."/>
            <person name="Taylor J.W."/>
            <person name="Rounsley S.D."/>
        </authorList>
    </citation>
    <scope>NUCLEOTIDE SEQUENCE [LARGE SCALE GENOMIC DNA]</scope>
    <source>
        <strain evidence="3">RMSCC 2394</strain>
    </source>
</reference>
<feature type="region of interest" description="Disordered" evidence="1">
    <location>
        <begin position="1"/>
        <end position="29"/>
    </location>
</feature>
<dbReference type="Proteomes" id="UP000054565">
    <property type="component" value="Unassembled WGS sequence"/>
</dbReference>
<evidence type="ECO:0000256" key="1">
    <source>
        <dbReference type="SAM" id="MobiDB-lite"/>
    </source>
</evidence>
<gene>
    <name evidence="2" type="ORF">CIRG_07747</name>
</gene>
<dbReference type="AlphaFoldDB" id="A0A0J6YHB6"/>
<name>A0A0J6YHB6_COCIT</name>
<evidence type="ECO:0000313" key="3">
    <source>
        <dbReference type="Proteomes" id="UP000054565"/>
    </source>
</evidence>